<evidence type="ECO:0000256" key="1">
    <source>
        <dbReference type="SAM" id="Coils"/>
    </source>
</evidence>
<evidence type="ECO:0000313" key="3">
    <source>
        <dbReference type="EMBL" id="SVC85502.1"/>
    </source>
</evidence>
<protein>
    <submittedName>
        <fullName evidence="3">Uncharacterized protein</fullName>
    </submittedName>
</protein>
<evidence type="ECO:0000256" key="2">
    <source>
        <dbReference type="SAM" id="MobiDB-lite"/>
    </source>
</evidence>
<feature type="region of interest" description="Disordered" evidence="2">
    <location>
        <begin position="1"/>
        <end position="25"/>
    </location>
</feature>
<gene>
    <name evidence="3" type="ORF">METZ01_LOCUS338356</name>
</gene>
<accession>A0A382QLB3</accession>
<feature type="non-terminal residue" evidence="3">
    <location>
        <position position="269"/>
    </location>
</feature>
<feature type="coiled-coil region" evidence="1">
    <location>
        <begin position="129"/>
        <end position="170"/>
    </location>
</feature>
<sequence>MSSRPPGEAVDRRSFKRKPKKRSGGVSLARDAIEIVELKAELNSKTIELKDTERAYQEIEASNKILSKEQVEMSAEISRLNRKHKKDAEEFEKYRIEAERREEARQGRLFSRIVGAPLRIINSILSKEIRDRETKINNQRKNLNSLENKLSKLMRDLANQREDSKKYRESSRTWSRRYAELKKHNREEMGLEKDPLIQNLRDRLARKESEIEKLNEKIRTISAEIQKTPPSVASVTEALMMAKKDFENMAILPDAWKSAKNSVYRDPLR</sequence>
<feature type="compositionally biased region" description="Basic residues" evidence="2">
    <location>
        <begin position="14"/>
        <end position="23"/>
    </location>
</feature>
<dbReference type="AlphaFoldDB" id="A0A382QLB3"/>
<feature type="coiled-coil region" evidence="1">
    <location>
        <begin position="197"/>
        <end position="224"/>
    </location>
</feature>
<organism evidence="3">
    <name type="scientific">marine metagenome</name>
    <dbReference type="NCBI Taxonomy" id="408172"/>
    <lineage>
        <taxon>unclassified sequences</taxon>
        <taxon>metagenomes</taxon>
        <taxon>ecological metagenomes</taxon>
    </lineage>
</organism>
<dbReference type="EMBL" id="UINC01114881">
    <property type="protein sequence ID" value="SVC85502.1"/>
    <property type="molecule type" value="Genomic_DNA"/>
</dbReference>
<name>A0A382QLB3_9ZZZZ</name>
<feature type="coiled-coil region" evidence="1">
    <location>
        <begin position="35"/>
        <end position="101"/>
    </location>
</feature>
<proteinExistence type="predicted"/>
<reference evidence="3" key="1">
    <citation type="submission" date="2018-05" db="EMBL/GenBank/DDBJ databases">
        <authorList>
            <person name="Lanie J.A."/>
            <person name="Ng W.-L."/>
            <person name="Kazmierczak K.M."/>
            <person name="Andrzejewski T.M."/>
            <person name="Davidsen T.M."/>
            <person name="Wayne K.J."/>
            <person name="Tettelin H."/>
            <person name="Glass J.I."/>
            <person name="Rusch D."/>
            <person name="Podicherti R."/>
            <person name="Tsui H.-C.T."/>
            <person name="Winkler M.E."/>
        </authorList>
    </citation>
    <scope>NUCLEOTIDE SEQUENCE</scope>
</reference>
<keyword evidence="1" id="KW-0175">Coiled coil</keyword>